<gene>
    <name evidence="2" type="ORF">K0625_04480</name>
</gene>
<protein>
    <submittedName>
        <fullName evidence="2">FRG domain-containing protein</fullName>
    </submittedName>
</protein>
<reference evidence="2 3" key="1">
    <citation type="submission" date="2021-07" db="EMBL/GenBank/DDBJ databases">
        <title>Shewanella sp. nov, isolated from SCS.</title>
        <authorList>
            <person name="Cao W.R."/>
        </authorList>
    </citation>
    <scope>NUCLEOTIDE SEQUENCE [LARGE SCALE GENOMIC DNA]</scope>
    <source>
        <strain evidence="2 3">NR704-98</strain>
    </source>
</reference>
<name>A0ABS7DZR8_9GAMM</name>
<proteinExistence type="predicted"/>
<dbReference type="Proteomes" id="UP001195963">
    <property type="component" value="Unassembled WGS sequence"/>
</dbReference>
<dbReference type="Pfam" id="PF08867">
    <property type="entry name" value="FRG"/>
    <property type="match status" value="1"/>
</dbReference>
<evidence type="ECO:0000313" key="2">
    <source>
        <dbReference type="EMBL" id="MBW8182913.1"/>
    </source>
</evidence>
<dbReference type="RefSeq" id="WP_220108558.1">
    <property type="nucleotide sequence ID" value="NZ_JAHZST010000002.1"/>
</dbReference>
<dbReference type="SMART" id="SM00901">
    <property type="entry name" value="FRG"/>
    <property type="match status" value="1"/>
</dbReference>
<dbReference type="InterPro" id="IPR014966">
    <property type="entry name" value="FRG-dom"/>
</dbReference>
<organism evidence="2 3">
    <name type="scientific">Shewanella nanhaiensis</name>
    <dbReference type="NCBI Taxonomy" id="2864872"/>
    <lineage>
        <taxon>Bacteria</taxon>
        <taxon>Pseudomonadati</taxon>
        <taxon>Pseudomonadota</taxon>
        <taxon>Gammaproteobacteria</taxon>
        <taxon>Alteromonadales</taxon>
        <taxon>Shewanellaceae</taxon>
        <taxon>Shewanella</taxon>
    </lineage>
</organism>
<evidence type="ECO:0000259" key="1">
    <source>
        <dbReference type="SMART" id="SM00901"/>
    </source>
</evidence>
<dbReference type="EMBL" id="JAHZST010000002">
    <property type="protein sequence ID" value="MBW8182913.1"/>
    <property type="molecule type" value="Genomic_DNA"/>
</dbReference>
<comment type="caution">
    <text evidence="2">The sequence shown here is derived from an EMBL/GenBank/DDBJ whole genome shotgun (WGS) entry which is preliminary data.</text>
</comment>
<keyword evidence="3" id="KW-1185">Reference proteome</keyword>
<accession>A0ABS7DZR8</accession>
<evidence type="ECO:0000313" key="3">
    <source>
        <dbReference type="Proteomes" id="UP001195963"/>
    </source>
</evidence>
<feature type="domain" description="FRG" evidence="1">
    <location>
        <begin position="1"/>
        <end position="64"/>
    </location>
</feature>
<sequence length="141" mass="16403">MMVEFKRLSVPVIPSSEIPTCEFEWLFLAQHYSLPTRLLDWSTNPLVALYFAVEKDDATDGGIYAVPERVSDQYQLFDHTTANYNEEHNKSPSSLFAIQPRQGDVIFVRPKYSDQRYLNQRSVFSCPVIRMESFNLKIVNF</sequence>